<protein>
    <submittedName>
        <fullName evidence="8">Uncharacterized protein</fullName>
    </submittedName>
</protein>
<evidence type="ECO:0000313" key="8">
    <source>
        <dbReference type="EMBL" id="KAF0726131.1"/>
    </source>
</evidence>
<evidence type="ECO:0000256" key="4">
    <source>
        <dbReference type="ARBA" id="ARBA00022801"/>
    </source>
</evidence>
<keyword evidence="2" id="KW-0732">Signal</keyword>
<dbReference type="VEuPathDB" id="FungiDB:AeMF1_014203"/>
<reference evidence="8 9" key="1">
    <citation type="submission" date="2019-07" db="EMBL/GenBank/DDBJ databases">
        <title>Genomics analysis of Aphanomyces spp. identifies a new class of oomycete effector associated with host adaptation.</title>
        <authorList>
            <person name="Gaulin E."/>
        </authorList>
    </citation>
    <scope>NUCLEOTIDE SEQUENCE [LARGE SCALE GENOMIC DNA]</scope>
    <source>
        <strain evidence="8 9">ATCC 201684</strain>
    </source>
</reference>
<evidence type="ECO:0000256" key="6">
    <source>
        <dbReference type="ARBA" id="ARBA00023316"/>
    </source>
</evidence>
<proteinExistence type="inferred from homology"/>
<dbReference type="InterPro" id="IPR000743">
    <property type="entry name" value="Glyco_hydro_28"/>
</dbReference>
<dbReference type="AlphaFoldDB" id="A0A6G0WFF8"/>
<evidence type="ECO:0000256" key="3">
    <source>
        <dbReference type="ARBA" id="ARBA00022737"/>
    </source>
</evidence>
<dbReference type="Gene3D" id="2.160.20.10">
    <property type="entry name" value="Single-stranded right-handed beta-helix, Pectin lyase-like"/>
    <property type="match status" value="1"/>
</dbReference>
<keyword evidence="6" id="KW-0961">Cell wall biogenesis/degradation</keyword>
<evidence type="ECO:0000256" key="1">
    <source>
        <dbReference type="ARBA" id="ARBA00008834"/>
    </source>
</evidence>
<dbReference type="PANTHER" id="PTHR31884">
    <property type="entry name" value="POLYGALACTURONASE"/>
    <property type="match status" value="1"/>
</dbReference>
<evidence type="ECO:0000256" key="7">
    <source>
        <dbReference type="RuleBase" id="RU361169"/>
    </source>
</evidence>
<organism evidence="8 9">
    <name type="scientific">Aphanomyces euteiches</name>
    <dbReference type="NCBI Taxonomy" id="100861"/>
    <lineage>
        <taxon>Eukaryota</taxon>
        <taxon>Sar</taxon>
        <taxon>Stramenopiles</taxon>
        <taxon>Oomycota</taxon>
        <taxon>Saprolegniomycetes</taxon>
        <taxon>Saprolegniales</taxon>
        <taxon>Verrucalvaceae</taxon>
        <taxon>Aphanomyces</taxon>
    </lineage>
</organism>
<keyword evidence="9" id="KW-1185">Reference proteome</keyword>
<gene>
    <name evidence="8" type="ORF">Ae201684_015534</name>
</gene>
<dbReference type="EMBL" id="VJMJ01000224">
    <property type="protein sequence ID" value="KAF0726131.1"/>
    <property type="molecule type" value="Genomic_DNA"/>
</dbReference>
<dbReference type="GO" id="GO:0005576">
    <property type="term" value="C:extracellular region"/>
    <property type="evidence" value="ECO:0007669"/>
    <property type="project" value="TreeGrafter"/>
</dbReference>
<keyword evidence="5 7" id="KW-0326">Glycosidase</keyword>
<evidence type="ECO:0000256" key="2">
    <source>
        <dbReference type="ARBA" id="ARBA00022729"/>
    </source>
</evidence>
<dbReference type="Pfam" id="PF00295">
    <property type="entry name" value="Glyco_hydro_28"/>
    <property type="match status" value="1"/>
</dbReference>
<dbReference type="SUPFAM" id="SSF51126">
    <property type="entry name" value="Pectin lyase-like"/>
    <property type="match status" value="1"/>
</dbReference>
<dbReference type="PANTHER" id="PTHR31884:SF1">
    <property type="entry name" value="POLYGALACTURONASE"/>
    <property type="match status" value="1"/>
</dbReference>
<keyword evidence="3" id="KW-0677">Repeat</keyword>
<dbReference type="Proteomes" id="UP000481153">
    <property type="component" value="Unassembled WGS sequence"/>
</dbReference>
<comment type="similarity">
    <text evidence="1 7">Belongs to the glycosyl hydrolase 28 family.</text>
</comment>
<dbReference type="GO" id="GO:0045490">
    <property type="term" value="P:pectin catabolic process"/>
    <property type="evidence" value="ECO:0007669"/>
    <property type="project" value="TreeGrafter"/>
</dbReference>
<evidence type="ECO:0000256" key="5">
    <source>
        <dbReference type="ARBA" id="ARBA00023295"/>
    </source>
</evidence>
<evidence type="ECO:0000313" key="9">
    <source>
        <dbReference type="Proteomes" id="UP000481153"/>
    </source>
</evidence>
<keyword evidence="4 7" id="KW-0378">Hydrolase</keyword>
<comment type="caution">
    <text evidence="8">The sequence shown here is derived from an EMBL/GenBank/DDBJ whole genome shotgun (WGS) entry which is preliminary data.</text>
</comment>
<dbReference type="GO" id="GO:0071555">
    <property type="term" value="P:cell wall organization"/>
    <property type="evidence" value="ECO:0007669"/>
    <property type="project" value="UniProtKB-KW"/>
</dbReference>
<dbReference type="InterPro" id="IPR011050">
    <property type="entry name" value="Pectin_lyase_fold/virulence"/>
</dbReference>
<dbReference type="InterPro" id="IPR012334">
    <property type="entry name" value="Pectin_lyas_fold"/>
</dbReference>
<accession>A0A6G0WFF8</accession>
<dbReference type="InterPro" id="IPR050434">
    <property type="entry name" value="Glycosyl_hydrlase_28"/>
</dbReference>
<sequence length="293" mass="31992">MIMYDIFQCNVNTKQCPRTEIRVVVHRRYNQTRIITQRMQSFKYYFQLGICCASDNRNSTPLNVVVKLQFTPSQETTTMKLNLFSVVASAILAATADASPVAEQDAQGGYTLSGTYSNSNSLTSCSTVVISSLTVPAGVTLDLTNLKDGATVSFTGTTTFGTKLWEGPLVLLTGTNLKVTGPGTLDGQGACYWKQGQSVTRPVFFRLTHVDQSTLTGFTLKNSPFRTFSILNSVNTQLTGLTLDSKAGDGLAKNTDGFDLKISPVWALDYFPQVLCSKYSNITLIAFRNMLST</sequence>
<name>A0A6G0WFF8_9STRA</name>
<dbReference type="GO" id="GO:0004650">
    <property type="term" value="F:polygalacturonase activity"/>
    <property type="evidence" value="ECO:0007669"/>
    <property type="project" value="InterPro"/>
</dbReference>